<dbReference type="InterPro" id="IPR006108">
    <property type="entry name" value="3HC_DH_C"/>
</dbReference>
<dbReference type="PIRSF" id="PIRSF000105">
    <property type="entry name" value="HCDH"/>
    <property type="match status" value="1"/>
</dbReference>
<dbReference type="Proteomes" id="UP001500984">
    <property type="component" value="Unassembled WGS sequence"/>
</dbReference>
<dbReference type="InterPro" id="IPR008927">
    <property type="entry name" value="6-PGluconate_DH-like_C_sf"/>
</dbReference>
<dbReference type="InterPro" id="IPR036291">
    <property type="entry name" value="NAD(P)-bd_dom_sf"/>
</dbReference>
<comment type="pathway">
    <text evidence="2">Lipid metabolism; butanoate metabolism.</text>
</comment>
<dbReference type="Gene3D" id="3.40.50.720">
    <property type="entry name" value="NAD(P)-binding Rossmann-like Domain"/>
    <property type="match status" value="1"/>
</dbReference>
<evidence type="ECO:0000313" key="11">
    <source>
        <dbReference type="Proteomes" id="UP001500984"/>
    </source>
</evidence>
<feature type="domain" description="3-hydroxyacyl-CoA dehydrogenase NAD binding" evidence="9">
    <location>
        <begin position="6"/>
        <end position="186"/>
    </location>
</feature>
<evidence type="ECO:0000313" key="10">
    <source>
        <dbReference type="EMBL" id="GAA2105212.1"/>
    </source>
</evidence>
<evidence type="ECO:0000259" key="9">
    <source>
        <dbReference type="Pfam" id="PF02737"/>
    </source>
</evidence>
<dbReference type="Pfam" id="PF02737">
    <property type="entry name" value="3HCDH_N"/>
    <property type="match status" value="1"/>
</dbReference>
<organism evidence="10 11">
    <name type="scientific">Brevibacterium salitolerans</name>
    <dbReference type="NCBI Taxonomy" id="1403566"/>
    <lineage>
        <taxon>Bacteria</taxon>
        <taxon>Bacillati</taxon>
        <taxon>Actinomycetota</taxon>
        <taxon>Actinomycetes</taxon>
        <taxon>Micrococcales</taxon>
        <taxon>Brevibacteriaceae</taxon>
        <taxon>Brevibacterium</taxon>
    </lineage>
</organism>
<dbReference type="SUPFAM" id="SSF51735">
    <property type="entry name" value="NAD(P)-binding Rossmann-fold domains"/>
    <property type="match status" value="1"/>
</dbReference>
<evidence type="ECO:0000256" key="1">
    <source>
        <dbReference type="ARBA" id="ARBA00005005"/>
    </source>
</evidence>
<comment type="pathway">
    <text evidence="1">Lipid metabolism; fatty acid beta-oxidation.</text>
</comment>
<evidence type="ECO:0000256" key="3">
    <source>
        <dbReference type="ARBA" id="ARBA00022832"/>
    </source>
</evidence>
<dbReference type="Gene3D" id="1.10.1040.10">
    <property type="entry name" value="N-(1-d-carboxylethyl)-l-norvaline Dehydrogenase, domain 2"/>
    <property type="match status" value="1"/>
</dbReference>
<evidence type="ECO:0000256" key="6">
    <source>
        <dbReference type="ARBA" id="ARBA00023098"/>
    </source>
</evidence>
<evidence type="ECO:0000256" key="4">
    <source>
        <dbReference type="ARBA" id="ARBA00023002"/>
    </source>
</evidence>
<comment type="caution">
    <text evidence="10">The sequence shown here is derived from an EMBL/GenBank/DDBJ whole genome shotgun (WGS) entry which is preliminary data.</text>
</comment>
<dbReference type="InterPro" id="IPR006176">
    <property type="entry name" value="3-OHacyl-CoA_DH_NAD-bd"/>
</dbReference>
<keyword evidence="5" id="KW-0520">NAD</keyword>
<keyword evidence="4" id="KW-0560">Oxidoreductase</keyword>
<protein>
    <submittedName>
        <fullName evidence="10">3-hydroxyacyl-CoA dehydrogenase</fullName>
    </submittedName>
</protein>
<dbReference type="InterPro" id="IPR013328">
    <property type="entry name" value="6PGD_dom2"/>
</dbReference>
<dbReference type="RefSeq" id="WP_291794756.1">
    <property type="nucleotide sequence ID" value="NZ_BAAAPZ010000018.1"/>
</dbReference>
<evidence type="ECO:0000256" key="2">
    <source>
        <dbReference type="ARBA" id="ARBA00005086"/>
    </source>
</evidence>
<name>A0ABP5IU36_9MICO</name>
<dbReference type="EMBL" id="BAAAPZ010000018">
    <property type="protein sequence ID" value="GAA2105212.1"/>
    <property type="molecule type" value="Genomic_DNA"/>
</dbReference>
<dbReference type="NCBIfam" id="NF006143">
    <property type="entry name" value="PRK08293.1"/>
    <property type="match status" value="1"/>
</dbReference>
<dbReference type="PANTHER" id="PTHR43561">
    <property type="match status" value="1"/>
</dbReference>
<accession>A0ABP5IU36</accession>
<sequence>MTDIANVTVFGTGVLGSQIIMQAAYNGKKVTGYDISDELLAKLPDRWEWMRGFYRRDLPDFDEKRFDEAIASIRTTTDIAEAVADADLVIEAVPENLELKKKVWSQIGEAAPERTIFATNSSSLRPSDFADSTGRPAKFLALHFANMVWLHNTGEVMRTEQTDDAVFDTVLEFAAEIALEPIAIRKETPGYVLNSLLIPLLNAGAYLYAGGVASPEDIDKTWKVATGAPNGPFEIYDTVGFNVAVNIIRNNPQDATLQKFADLLEERGIKQGRAGRADGAGFYTYNEDGEAVAPVEAWRLDS</sequence>
<evidence type="ECO:0000259" key="8">
    <source>
        <dbReference type="Pfam" id="PF00725"/>
    </source>
</evidence>
<keyword evidence="6" id="KW-0443">Lipid metabolism</keyword>
<evidence type="ECO:0000256" key="5">
    <source>
        <dbReference type="ARBA" id="ARBA00023027"/>
    </source>
</evidence>
<keyword evidence="3" id="KW-0276">Fatty acid metabolism</keyword>
<dbReference type="SUPFAM" id="SSF48179">
    <property type="entry name" value="6-phosphogluconate dehydrogenase C-terminal domain-like"/>
    <property type="match status" value="1"/>
</dbReference>
<proteinExistence type="predicted"/>
<reference evidence="11" key="1">
    <citation type="journal article" date="2019" name="Int. J. Syst. Evol. Microbiol.">
        <title>The Global Catalogue of Microorganisms (GCM) 10K type strain sequencing project: providing services to taxonomists for standard genome sequencing and annotation.</title>
        <authorList>
            <consortium name="The Broad Institute Genomics Platform"/>
            <consortium name="The Broad Institute Genome Sequencing Center for Infectious Disease"/>
            <person name="Wu L."/>
            <person name="Ma J."/>
        </authorList>
    </citation>
    <scope>NUCLEOTIDE SEQUENCE [LARGE SCALE GENOMIC DNA]</scope>
    <source>
        <strain evidence="11">JCM 15900</strain>
    </source>
</reference>
<comment type="catalytic activity">
    <reaction evidence="7">
        <text>a (3S)-3-hydroxyacyl-CoA + NAD(+) = a 3-oxoacyl-CoA + NADH + H(+)</text>
        <dbReference type="Rhea" id="RHEA:22432"/>
        <dbReference type="ChEBI" id="CHEBI:15378"/>
        <dbReference type="ChEBI" id="CHEBI:57318"/>
        <dbReference type="ChEBI" id="CHEBI:57540"/>
        <dbReference type="ChEBI" id="CHEBI:57945"/>
        <dbReference type="ChEBI" id="CHEBI:90726"/>
        <dbReference type="EC" id="1.1.1.35"/>
    </reaction>
</comment>
<evidence type="ECO:0000256" key="7">
    <source>
        <dbReference type="ARBA" id="ARBA00049556"/>
    </source>
</evidence>
<gene>
    <name evidence="10" type="ORF">GCM10009823_30470</name>
</gene>
<feature type="domain" description="3-hydroxyacyl-CoA dehydrogenase C-terminal" evidence="8">
    <location>
        <begin position="190"/>
        <end position="285"/>
    </location>
</feature>
<dbReference type="Pfam" id="PF00725">
    <property type="entry name" value="3HCDH"/>
    <property type="match status" value="1"/>
</dbReference>
<keyword evidence="11" id="KW-1185">Reference proteome</keyword>
<dbReference type="InterPro" id="IPR052242">
    <property type="entry name" value="Mito_3-hydroxyacyl-CoA_DH"/>
</dbReference>
<dbReference type="InterPro" id="IPR022694">
    <property type="entry name" value="3-OHacyl-CoA_DH"/>
</dbReference>
<dbReference type="PANTHER" id="PTHR43561:SF3">
    <property type="entry name" value="HYDROXYACYL-COENZYME A DEHYDROGENASE, MITOCHONDRIAL"/>
    <property type="match status" value="1"/>
</dbReference>